<evidence type="ECO:0000256" key="1">
    <source>
        <dbReference type="SAM" id="MobiDB-lite"/>
    </source>
</evidence>
<sequence>MLGTSGASGGTSRLSHVARLTRAEGARDGSGGRGRAGRGAASQWGVGDPTGWVGLLQRRTALAGAGSSSSSQVCSGGSRFARTSLLRPLASSGSSGRRPAGGASAPAPSLRSASSLWSAACGSWSPAALPCTVAVSSPGPAPITRACWSLLFNRTARWIPLCTRGREGPVDMAAGELWSSGRVSPCTPAAAHWPGKA</sequence>
<reference evidence="2" key="1">
    <citation type="journal article" date="2020" name="Stud. Mycol.">
        <title>101 Dothideomycetes genomes: a test case for predicting lifestyles and emergence of pathogens.</title>
        <authorList>
            <person name="Haridas S."/>
            <person name="Albert R."/>
            <person name="Binder M."/>
            <person name="Bloem J."/>
            <person name="Labutti K."/>
            <person name="Salamov A."/>
            <person name="Andreopoulos B."/>
            <person name="Baker S."/>
            <person name="Barry K."/>
            <person name="Bills G."/>
            <person name="Bluhm B."/>
            <person name="Cannon C."/>
            <person name="Castanera R."/>
            <person name="Culley D."/>
            <person name="Daum C."/>
            <person name="Ezra D."/>
            <person name="Gonzalez J."/>
            <person name="Henrissat B."/>
            <person name="Kuo A."/>
            <person name="Liang C."/>
            <person name="Lipzen A."/>
            <person name="Lutzoni F."/>
            <person name="Magnuson J."/>
            <person name="Mondo S."/>
            <person name="Nolan M."/>
            <person name="Ohm R."/>
            <person name="Pangilinan J."/>
            <person name="Park H.-J."/>
            <person name="Ramirez L."/>
            <person name="Alfaro M."/>
            <person name="Sun H."/>
            <person name="Tritt A."/>
            <person name="Yoshinaga Y."/>
            <person name="Zwiers L.-H."/>
            <person name="Turgeon B."/>
            <person name="Goodwin S."/>
            <person name="Spatafora J."/>
            <person name="Crous P."/>
            <person name="Grigoriev I."/>
        </authorList>
    </citation>
    <scope>NUCLEOTIDE SEQUENCE</scope>
    <source>
        <strain evidence="2">CBS 122367</strain>
    </source>
</reference>
<evidence type="ECO:0000313" key="2">
    <source>
        <dbReference type="EMBL" id="KAF2683377.1"/>
    </source>
</evidence>
<dbReference type="EMBL" id="MU005584">
    <property type="protein sequence ID" value="KAF2683377.1"/>
    <property type="molecule type" value="Genomic_DNA"/>
</dbReference>
<protein>
    <submittedName>
        <fullName evidence="2">Uncharacterized protein</fullName>
    </submittedName>
</protein>
<dbReference type="Proteomes" id="UP000799291">
    <property type="component" value="Unassembled WGS sequence"/>
</dbReference>
<dbReference type="AlphaFoldDB" id="A0A6G1IYP4"/>
<evidence type="ECO:0000313" key="3">
    <source>
        <dbReference type="Proteomes" id="UP000799291"/>
    </source>
</evidence>
<keyword evidence="3" id="KW-1185">Reference proteome</keyword>
<gene>
    <name evidence="2" type="ORF">K458DRAFT_45396</name>
</gene>
<proteinExistence type="predicted"/>
<feature type="region of interest" description="Disordered" evidence="1">
    <location>
        <begin position="89"/>
        <end position="108"/>
    </location>
</feature>
<feature type="region of interest" description="Disordered" evidence="1">
    <location>
        <begin position="1"/>
        <end position="45"/>
    </location>
</feature>
<name>A0A6G1IYP4_9PLEO</name>
<accession>A0A6G1IYP4</accession>
<organism evidence="2 3">
    <name type="scientific">Lentithecium fluviatile CBS 122367</name>
    <dbReference type="NCBI Taxonomy" id="1168545"/>
    <lineage>
        <taxon>Eukaryota</taxon>
        <taxon>Fungi</taxon>
        <taxon>Dikarya</taxon>
        <taxon>Ascomycota</taxon>
        <taxon>Pezizomycotina</taxon>
        <taxon>Dothideomycetes</taxon>
        <taxon>Pleosporomycetidae</taxon>
        <taxon>Pleosporales</taxon>
        <taxon>Massarineae</taxon>
        <taxon>Lentitheciaceae</taxon>
        <taxon>Lentithecium</taxon>
    </lineage>
</organism>